<dbReference type="GO" id="GO:0006032">
    <property type="term" value="P:chitin catabolic process"/>
    <property type="evidence" value="ECO:0007669"/>
    <property type="project" value="UniProtKB-KW"/>
</dbReference>
<evidence type="ECO:0000256" key="9">
    <source>
        <dbReference type="SAM" id="SignalP"/>
    </source>
</evidence>
<evidence type="ECO:0000256" key="7">
    <source>
        <dbReference type="ARBA" id="ARBA00023326"/>
    </source>
</evidence>
<evidence type="ECO:0000256" key="5">
    <source>
        <dbReference type="ARBA" id="ARBA00023277"/>
    </source>
</evidence>
<feature type="disulfide bond" evidence="8">
    <location>
        <begin position="134"/>
        <end position="148"/>
    </location>
</feature>
<keyword evidence="7" id="KW-0624">Polysaccharide degradation</keyword>
<feature type="chain" id="PRO_5032811237" description="chitinase" evidence="9">
    <location>
        <begin position="33"/>
        <end position="246"/>
    </location>
</feature>
<comment type="caution">
    <text evidence="8">Lacks conserved residue(s) required for the propagation of feature annotation.</text>
</comment>
<accession>A0A835EQU4</accession>
<keyword evidence="12" id="KW-1185">Reference proteome</keyword>
<dbReference type="Pfam" id="PF00182">
    <property type="entry name" value="Glyco_hydro_19"/>
    <property type="match status" value="2"/>
</dbReference>
<keyword evidence="8" id="KW-0147">Chitin-binding</keyword>
<dbReference type="PROSITE" id="PS00026">
    <property type="entry name" value="CHIT_BIND_I_1"/>
    <property type="match status" value="1"/>
</dbReference>
<dbReference type="GO" id="GO:0008061">
    <property type="term" value="F:chitin binding"/>
    <property type="evidence" value="ECO:0007669"/>
    <property type="project" value="UniProtKB-UniRule"/>
</dbReference>
<evidence type="ECO:0000256" key="6">
    <source>
        <dbReference type="ARBA" id="ARBA00023295"/>
    </source>
</evidence>
<keyword evidence="5" id="KW-0119">Carbohydrate metabolism</keyword>
<dbReference type="PANTHER" id="PTHR22595">
    <property type="entry name" value="CHITINASE-RELATED"/>
    <property type="match status" value="1"/>
</dbReference>
<evidence type="ECO:0000256" key="1">
    <source>
        <dbReference type="ARBA" id="ARBA00000822"/>
    </source>
</evidence>
<evidence type="ECO:0000259" key="10">
    <source>
        <dbReference type="PROSITE" id="PS50941"/>
    </source>
</evidence>
<organism evidence="11 12">
    <name type="scientific">Digitaria exilis</name>
    <dbReference type="NCBI Taxonomy" id="1010633"/>
    <lineage>
        <taxon>Eukaryota</taxon>
        <taxon>Viridiplantae</taxon>
        <taxon>Streptophyta</taxon>
        <taxon>Embryophyta</taxon>
        <taxon>Tracheophyta</taxon>
        <taxon>Spermatophyta</taxon>
        <taxon>Magnoliopsida</taxon>
        <taxon>Liliopsida</taxon>
        <taxon>Poales</taxon>
        <taxon>Poaceae</taxon>
        <taxon>PACMAD clade</taxon>
        <taxon>Panicoideae</taxon>
        <taxon>Panicodae</taxon>
        <taxon>Paniceae</taxon>
        <taxon>Anthephorinae</taxon>
        <taxon>Digitaria</taxon>
    </lineage>
</organism>
<dbReference type="GO" id="GO:0016998">
    <property type="term" value="P:cell wall macromolecule catabolic process"/>
    <property type="evidence" value="ECO:0007669"/>
    <property type="project" value="InterPro"/>
</dbReference>
<dbReference type="PROSITE" id="PS50941">
    <property type="entry name" value="CHIT_BIND_I_2"/>
    <property type="match status" value="1"/>
</dbReference>
<dbReference type="InterPro" id="IPR000726">
    <property type="entry name" value="Glyco_hydro_19_cat"/>
</dbReference>
<dbReference type="OrthoDB" id="672071at2759"/>
<dbReference type="SMART" id="SM00270">
    <property type="entry name" value="ChtBD1"/>
    <property type="match status" value="1"/>
</dbReference>
<sequence>MANTPRQTMMTLTALALGLLALLLAAARPCLGSSGSGVSVSSVVTDAFFNGIKNQAGNGCEGESFYTRVAFLSAADSFPAFALGGSDADGKREVAAFFAHTTFETGSALAIWLLHCASIAPAAAQSCNCAPGLCCSRYGYCGTTSAFCGEGCQSGPCSGSSGGGGAGSGSGGVASVASVVTASFFGGITAQAQSWCAGKSFYTRSAFLDAVGSFPNFARGGSQAAGTREIAAFFAHVTHETGCKLP</sequence>
<keyword evidence="4 8" id="KW-1015">Disulfide bond</keyword>
<evidence type="ECO:0000256" key="4">
    <source>
        <dbReference type="ARBA" id="ARBA00023157"/>
    </source>
</evidence>
<comment type="caution">
    <text evidence="11">The sequence shown here is derived from an EMBL/GenBank/DDBJ whole genome shotgun (WGS) entry which is preliminary data.</text>
</comment>
<dbReference type="InterPro" id="IPR023346">
    <property type="entry name" value="Lysozyme-like_dom_sf"/>
</dbReference>
<feature type="domain" description="Chitin-binding type-1" evidence="10">
    <location>
        <begin position="124"/>
        <end position="159"/>
    </location>
</feature>
<dbReference type="Proteomes" id="UP000636709">
    <property type="component" value="Unassembled WGS sequence"/>
</dbReference>
<keyword evidence="6" id="KW-0326">Glycosidase</keyword>
<keyword evidence="3" id="KW-0378">Hydrolase</keyword>
<dbReference type="AlphaFoldDB" id="A0A835EQU4"/>
<name>A0A835EQU4_9POAL</name>
<dbReference type="GO" id="GO:0008843">
    <property type="term" value="F:endochitinase activity"/>
    <property type="evidence" value="ECO:0007669"/>
    <property type="project" value="UniProtKB-EC"/>
</dbReference>
<proteinExistence type="predicted"/>
<dbReference type="PRINTS" id="PR00451">
    <property type="entry name" value="CHITINBINDNG"/>
</dbReference>
<dbReference type="GO" id="GO:0000272">
    <property type="term" value="P:polysaccharide catabolic process"/>
    <property type="evidence" value="ECO:0007669"/>
    <property type="project" value="UniProtKB-KW"/>
</dbReference>
<feature type="signal peptide" evidence="9">
    <location>
        <begin position="1"/>
        <end position="32"/>
    </location>
</feature>
<dbReference type="EMBL" id="JACEFO010001778">
    <property type="protein sequence ID" value="KAF8703560.1"/>
    <property type="molecule type" value="Genomic_DNA"/>
</dbReference>
<comment type="catalytic activity">
    <reaction evidence="1">
        <text>Random endo-hydrolysis of N-acetyl-beta-D-glucosaminide (1-&gt;4)-beta-linkages in chitin and chitodextrins.</text>
        <dbReference type="EC" id="3.2.1.14"/>
    </reaction>
</comment>
<dbReference type="Gene3D" id="1.10.530.10">
    <property type="match status" value="2"/>
</dbReference>
<protein>
    <recommendedName>
        <fullName evidence="2">chitinase</fullName>
        <ecNumber evidence="2">3.2.1.14</ecNumber>
    </recommendedName>
</protein>
<dbReference type="PROSITE" id="PS00773">
    <property type="entry name" value="CHITINASE_19_1"/>
    <property type="match status" value="2"/>
</dbReference>
<evidence type="ECO:0000313" key="11">
    <source>
        <dbReference type="EMBL" id="KAF8703560.1"/>
    </source>
</evidence>
<dbReference type="PANTHER" id="PTHR22595:SF120">
    <property type="entry name" value="CHITINASE"/>
    <property type="match status" value="1"/>
</dbReference>
<gene>
    <name evidence="11" type="ORF">HU200_032374</name>
</gene>
<dbReference type="Pfam" id="PF00187">
    <property type="entry name" value="Chitin_bind_1"/>
    <property type="match status" value="1"/>
</dbReference>
<dbReference type="InterPro" id="IPR018371">
    <property type="entry name" value="Chitin-binding_1_CS"/>
</dbReference>
<evidence type="ECO:0000313" key="12">
    <source>
        <dbReference type="Proteomes" id="UP000636709"/>
    </source>
</evidence>
<dbReference type="InterPro" id="IPR001002">
    <property type="entry name" value="Chitin-bd_1"/>
</dbReference>
<evidence type="ECO:0000256" key="8">
    <source>
        <dbReference type="PROSITE-ProRule" id="PRU00261"/>
    </source>
</evidence>
<evidence type="ECO:0000256" key="3">
    <source>
        <dbReference type="ARBA" id="ARBA00022801"/>
    </source>
</evidence>
<evidence type="ECO:0000256" key="2">
    <source>
        <dbReference type="ARBA" id="ARBA00012729"/>
    </source>
</evidence>
<feature type="disulfide bond" evidence="8">
    <location>
        <begin position="129"/>
        <end position="141"/>
    </location>
</feature>
<dbReference type="SUPFAM" id="SSF53955">
    <property type="entry name" value="Lysozyme-like"/>
    <property type="match status" value="2"/>
</dbReference>
<keyword evidence="9" id="KW-0732">Signal</keyword>
<reference evidence="11" key="1">
    <citation type="submission" date="2020-07" db="EMBL/GenBank/DDBJ databases">
        <title>Genome sequence and genetic diversity analysis of an under-domesticated orphan crop, white fonio (Digitaria exilis).</title>
        <authorList>
            <person name="Bennetzen J.L."/>
            <person name="Chen S."/>
            <person name="Ma X."/>
            <person name="Wang X."/>
            <person name="Yssel A.E.J."/>
            <person name="Chaluvadi S.R."/>
            <person name="Johnson M."/>
            <person name="Gangashetty P."/>
            <person name="Hamidou F."/>
            <person name="Sanogo M.D."/>
            <person name="Zwaenepoel A."/>
            <person name="Wallace J."/>
            <person name="Van De Peer Y."/>
            <person name="Van Deynze A."/>
        </authorList>
    </citation>
    <scope>NUCLEOTIDE SEQUENCE</scope>
    <source>
        <tissue evidence="11">Leaves</tissue>
    </source>
</reference>
<dbReference type="EC" id="3.2.1.14" evidence="2"/>